<dbReference type="EMBL" id="JAINUF010000007">
    <property type="protein sequence ID" value="KAJ8354624.1"/>
    <property type="molecule type" value="Genomic_DNA"/>
</dbReference>
<dbReference type="AlphaFoldDB" id="A0A9Q1FAU3"/>
<organism evidence="1 2">
    <name type="scientific">Synaphobranchus kaupii</name>
    <name type="common">Kaup's arrowtooth eel</name>
    <dbReference type="NCBI Taxonomy" id="118154"/>
    <lineage>
        <taxon>Eukaryota</taxon>
        <taxon>Metazoa</taxon>
        <taxon>Chordata</taxon>
        <taxon>Craniata</taxon>
        <taxon>Vertebrata</taxon>
        <taxon>Euteleostomi</taxon>
        <taxon>Actinopterygii</taxon>
        <taxon>Neopterygii</taxon>
        <taxon>Teleostei</taxon>
        <taxon>Anguilliformes</taxon>
        <taxon>Synaphobranchidae</taxon>
        <taxon>Synaphobranchus</taxon>
    </lineage>
</organism>
<evidence type="ECO:0000313" key="2">
    <source>
        <dbReference type="Proteomes" id="UP001152622"/>
    </source>
</evidence>
<keyword evidence="2" id="KW-1185">Reference proteome</keyword>
<protein>
    <submittedName>
        <fullName evidence="1">Uncharacterized protein</fullName>
    </submittedName>
</protein>
<comment type="caution">
    <text evidence="1">The sequence shown here is derived from an EMBL/GenBank/DDBJ whole genome shotgun (WGS) entry which is preliminary data.</text>
</comment>
<sequence length="90" mass="10162">MAGNVDRAKGLSCRRRYTGQSQDCWWEAKNNTTTLPHIPDGKTAASSTMQDERLSVHLQRHRGKLLLGESRRDLNQSLALFVIQAVDLLQ</sequence>
<reference evidence="1" key="1">
    <citation type="journal article" date="2023" name="Science">
        <title>Genome structures resolve the early diversification of teleost fishes.</title>
        <authorList>
            <person name="Parey E."/>
            <person name="Louis A."/>
            <person name="Montfort J."/>
            <person name="Bouchez O."/>
            <person name="Roques C."/>
            <person name="Iampietro C."/>
            <person name="Lluch J."/>
            <person name="Castinel A."/>
            <person name="Donnadieu C."/>
            <person name="Desvignes T."/>
            <person name="Floi Bucao C."/>
            <person name="Jouanno E."/>
            <person name="Wen M."/>
            <person name="Mejri S."/>
            <person name="Dirks R."/>
            <person name="Jansen H."/>
            <person name="Henkel C."/>
            <person name="Chen W.J."/>
            <person name="Zahm M."/>
            <person name="Cabau C."/>
            <person name="Klopp C."/>
            <person name="Thompson A.W."/>
            <person name="Robinson-Rechavi M."/>
            <person name="Braasch I."/>
            <person name="Lecointre G."/>
            <person name="Bobe J."/>
            <person name="Postlethwait J.H."/>
            <person name="Berthelot C."/>
            <person name="Roest Crollius H."/>
            <person name="Guiguen Y."/>
        </authorList>
    </citation>
    <scope>NUCLEOTIDE SEQUENCE</scope>
    <source>
        <strain evidence="1">WJC10195</strain>
    </source>
</reference>
<proteinExistence type="predicted"/>
<dbReference type="Proteomes" id="UP001152622">
    <property type="component" value="Chromosome 7"/>
</dbReference>
<gene>
    <name evidence="1" type="ORF">SKAU_G00221910</name>
</gene>
<accession>A0A9Q1FAU3</accession>
<name>A0A9Q1FAU3_SYNKA</name>
<evidence type="ECO:0000313" key="1">
    <source>
        <dbReference type="EMBL" id="KAJ8354624.1"/>
    </source>
</evidence>